<reference evidence="1" key="1">
    <citation type="submission" date="2014-11" db="EMBL/GenBank/DDBJ databases">
        <authorList>
            <person name="Amaro Gonzalez C."/>
        </authorList>
    </citation>
    <scope>NUCLEOTIDE SEQUENCE</scope>
</reference>
<accession>A0A0E9UUD7</accession>
<protein>
    <submittedName>
        <fullName evidence="1">Uncharacterized protein</fullName>
    </submittedName>
</protein>
<sequence>MLSHSTPV</sequence>
<organism evidence="1">
    <name type="scientific">Anguilla anguilla</name>
    <name type="common">European freshwater eel</name>
    <name type="synonym">Muraena anguilla</name>
    <dbReference type="NCBI Taxonomy" id="7936"/>
    <lineage>
        <taxon>Eukaryota</taxon>
        <taxon>Metazoa</taxon>
        <taxon>Chordata</taxon>
        <taxon>Craniata</taxon>
        <taxon>Vertebrata</taxon>
        <taxon>Euteleostomi</taxon>
        <taxon>Actinopterygii</taxon>
        <taxon>Neopterygii</taxon>
        <taxon>Teleostei</taxon>
        <taxon>Anguilliformes</taxon>
        <taxon>Anguillidae</taxon>
        <taxon>Anguilla</taxon>
    </lineage>
</organism>
<reference evidence="1" key="2">
    <citation type="journal article" date="2015" name="Fish Shellfish Immunol.">
        <title>Early steps in the European eel (Anguilla anguilla)-Vibrio vulnificus interaction in the gills: Role of the RtxA13 toxin.</title>
        <authorList>
            <person name="Callol A."/>
            <person name="Pajuelo D."/>
            <person name="Ebbesson L."/>
            <person name="Teles M."/>
            <person name="MacKenzie S."/>
            <person name="Amaro C."/>
        </authorList>
    </citation>
    <scope>NUCLEOTIDE SEQUENCE</scope>
</reference>
<proteinExistence type="predicted"/>
<evidence type="ECO:0000313" key="1">
    <source>
        <dbReference type="EMBL" id="JAH69489.1"/>
    </source>
</evidence>
<name>A0A0E9UUD7_ANGAN</name>
<dbReference type="EMBL" id="GBXM01039088">
    <property type="protein sequence ID" value="JAH69489.1"/>
    <property type="molecule type" value="Transcribed_RNA"/>
</dbReference>